<evidence type="ECO:0008006" key="4">
    <source>
        <dbReference type="Google" id="ProtNLM"/>
    </source>
</evidence>
<dbReference type="InterPro" id="IPR010998">
    <property type="entry name" value="Integrase_recombinase_N"/>
</dbReference>
<dbReference type="GO" id="GO:0003677">
    <property type="term" value="F:DNA binding"/>
    <property type="evidence" value="ECO:0007669"/>
    <property type="project" value="UniProtKB-KW"/>
</dbReference>
<dbReference type="SUPFAM" id="SSF56349">
    <property type="entry name" value="DNA breaking-rejoining enzymes"/>
    <property type="match status" value="1"/>
</dbReference>
<keyword evidence="3" id="KW-1185">Reference proteome</keyword>
<accession>A0A4V2Z473</accession>
<gene>
    <name evidence="2" type="ORF">E1269_02050</name>
</gene>
<keyword evidence="1" id="KW-0238">DNA-binding</keyword>
<dbReference type="InParanoid" id="A0A4V2Z473"/>
<dbReference type="OrthoDB" id="4326943at2"/>
<dbReference type="RefSeq" id="WP_131890542.1">
    <property type="nucleotide sequence ID" value="NZ_SMKZ01000002.1"/>
</dbReference>
<sequence>MTSRSAPIWQRAPGTSTPARKSLILPHLEILRLREVTVGRIEQLIKRQATVSYAHAKHSRRMVSMMFNFALRHDAVHMNPVAGAARLSAPKSQPKA</sequence>
<dbReference type="Gene3D" id="1.10.150.130">
    <property type="match status" value="1"/>
</dbReference>
<dbReference type="Proteomes" id="UP000294739">
    <property type="component" value="Unassembled WGS sequence"/>
</dbReference>
<reference evidence="2 3" key="1">
    <citation type="submission" date="2019-03" db="EMBL/GenBank/DDBJ databases">
        <title>Draft genome sequences of novel Actinobacteria.</title>
        <authorList>
            <person name="Sahin N."/>
            <person name="Ay H."/>
            <person name="Saygin H."/>
        </authorList>
    </citation>
    <scope>NUCLEOTIDE SEQUENCE [LARGE SCALE GENOMIC DNA]</scope>
    <source>
        <strain evidence="2 3">5K138</strain>
    </source>
</reference>
<protein>
    <recommendedName>
        <fullName evidence="4">Integrase SAM-like N-terminal domain-containing protein</fullName>
    </recommendedName>
</protein>
<evidence type="ECO:0000313" key="3">
    <source>
        <dbReference type="Proteomes" id="UP000294739"/>
    </source>
</evidence>
<dbReference type="EMBL" id="SMKZ01000002">
    <property type="protein sequence ID" value="TDE14928.1"/>
    <property type="molecule type" value="Genomic_DNA"/>
</dbReference>
<dbReference type="InterPro" id="IPR011010">
    <property type="entry name" value="DNA_brk_join_enz"/>
</dbReference>
<evidence type="ECO:0000256" key="1">
    <source>
        <dbReference type="ARBA" id="ARBA00023125"/>
    </source>
</evidence>
<dbReference type="AlphaFoldDB" id="A0A4V2Z473"/>
<comment type="caution">
    <text evidence="2">The sequence shown here is derived from an EMBL/GenBank/DDBJ whole genome shotgun (WGS) entry which is preliminary data.</text>
</comment>
<proteinExistence type="predicted"/>
<evidence type="ECO:0000313" key="2">
    <source>
        <dbReference type="EMBL" id="TDE14928.1"/>
    </source>
</evidence>
<name>A0A4V2Z473_9ACTN</name>
<organism evidence="2 3">
    <name type="scientific">Jiangella asiatica</name>
    <dbReference type="NCBI Taxonomy" id="2530372"/>
    <lineage>
        <taxon>Bacteria</taxon>
        <taxon>Bacillati</taxon>
        <taxon>Actinomycetota</taxon>
        <taxon>Actinomycetes</taxon>
        <taxon>Jiangellales</taxon>
        <taxon>Jiangellaceae</taxon>
        <taxon>Jiangella</taxon>
    </lineage>
</organism>